<evidence type="ECO:0000256" key="2">
    <source>
        <dbReference type="SAM" id="SignalP"/>
    </source>
</evidence>
<organism evidence="3 4">
    <name type="scientific">Stachybotrys chartarum (strain CBS 109288 / IBT 7711)</name>
    <name type="common">Toxic black mold</name>
    <name type="synonym">Stilbospora chartarum</name>
    <dbReference type="NCBI Taxonomy" id="1280523"/>
    <lineage>
        <taxon>Eukaryota</taxon>
        <taxon>Fungi</taxon>
        <taxon>Dikarya</taxon>
        <taxon>Ascomycota</taxon>
        <taxon>Pezizomycotina</taxon>
        <taxon>Sordariomycetes</taxon>
        <taxon>Hypocreomycetidae</taxon>
        <taxon>Hypocreales</taxon>
        <taxon>Stachybotryaceae</taxon>
        <taxon>Stachybotrys</taxon>
    </lineage>
</organism>
<keyword evidence="2" id="KW-0732">Signal</keyword>
<keyword evidence="1" id="KW-0472">Membrane</keyword>
<evidence type="ECO:0000256" key="1">
    <source>
        <dbReference type="SAM" id="Phobius"/>
    </source>
</evidence>
<feature type="signal peptide" evidence="2">
    <location>
        <begin position="1"/>
        <end position="34"/>
    </location>
</feature>
<dbReference type="HOGENOM" id="CLU_038717_0_0_1"/>
<feature type="transmembrane region" description="Helical" evidence="1">
    <location>
        <begin position="327"/>
        <end position="350"/>
    </location>
</feature>
<evidence type="ECO:0000313" key="4">
    <source>
        <dbReference type="Proteomes" id="UP000028045"/>
    </source>
</evidence>
<sequence>MAPPTKLSANSRPRRAPPIIFAVLAVLLAWGSDALGGQGHRNGFIPLAEAHVKEPETYKYLPGTKQPLLRQYTGIGGLDDWLVVLNVSFANITDGSVPAAALYAFQFGGQIVPILAFLILEWSRHGYGSVGRLLRNMVVWFMFMQALGFGAVIHAYCMLSLALPRPAKLIDAVLLSDPAFLSGFVPAVLLGYISLCIGLAYPFEDGHYRQWSNAHWQFFPVYVAAWLYALSFLKKRTSVGIDMGKSKKQTDREMLEYVYSSAINLATVVQWTTYLVILVAYVAPDVFPDGLAEHFTLAKVFVPGPAHTYEPMTSLGDALLLFLHYDQYIGCITLILFGLTLSHQAGLPVLQPAKLGGIGRDILVHGPAAAALKVLWERDEYVLSLA</sequence>
<dbReference type="AlphaFoldDB" id="A0A084B2H2"/>
<keyword evidence="1" id="KW-1133">Transmembrane helix</keyword>
<name>A0A084B2H2_STACB</name>
<feature type="transmembrane region" description="Helical" evidence="1">
    <location>
        <begin position="180"/>
        <end position="203"/>
    </location>
</feature>
<feature type="transmembrane region" description="Helical" evidence="1">
    <location>
        <begin position="254"/>
        <end position="283"/>
    </location>
</feature>
<protein>
    <submittedName>
        <fullName evidence="3">Uncharacterized protein</fullName>
    </submittedName>
</protein>
<proteinExistence type="predicted"/>
<reference evidence="3 4" key="1">
    <citation type="journal article" date="2014" name="BMC Genomics">
        <title>Comparative genome sequencing reveals chemotype-specific gene clusters in the toxigenic black mold Stachybotrys.</title>
        <authorList>
            <person name="Semeiks J."/>
            <person name="Borek D."/>
            <person name="Otwinowski Z."/>
            <person name="Grishin N.V."/>
        </authorList>
    </citation>
    <scope>NUCLEOTIDE SEQUENCE [LARGE SCALE GENOMIC DNA]</scope>
    <source>
        <strain evidence="4">CBS 109288 / IBT 7711</strain>
    </source>
</reference>
<keyword evidence="4" id="KW-1185">Reference proteome</keyword>
<dbReference type="OrthoDB" id="72269at2759"/>
<gene>
    <name evidence="3" type="ORF">S7711_02976</name>
</gene>
<feature type="transmembrane region" description="Helical" evidence="1">
    <location>
        <begin position="215"/>
        <end position="233"/>
    </location>
</feature>
<feature type="chain" id="PRO_5001771612" evidence="2">
    <location>
        <begin position="35"/>
        <end position="386"/>
    </location>
</feature>
<feature type="transmembrane region" description="Helical" evidence="1">
    <location>
        <begin position="101"/>
        <end position="120"/>
    </location>
</feature>
<dbReference type="Proteomes" id="UP000028045">
    <property type="component" value="Unassembled WGS sequence"/>
</dbReference>
<dbReference type="EMBL" id="KL648207">
    <property type="protein sequence ID" value="KEY71751.1"/>
    <property type="molecule type" value="Genomic_DNA"/>
</dbReference>
<evidence type="ECO:0000313" key="3">
    <source>
        <dbReference type="EMBL" id="KEY71751.1"/>
    </source>
</evidence>
<keyword evidence="1" id="KW-0812">Transmembrane</keyword>
<accession>A0A084B2H2</accession>
<feature type="transmembrane region" description="Helical" evidence="1">
    <location>
        <begin position="140"/>
        <end position="159"/>
    </location>
</feature>